<evidence type="ECO:0000313" key="8">
    <source>
        <dbReference type="Proteomes" id="UP000294546"/>
    </source>
</evidence>
<keyword evidence="1 4" id="KW-0349">Heme</keyword>
<dbReference type="EMBL" id="SMFU01000015">
    <property type="protein sequence ID" value="TCK02343.1"/>
    <property type="molecule type" value="Genomic_DNA"/>
</dbReference>
<dbReference type="Gene3D" id="1.10.760.10">
    <property type="entry name" value="Cytochrome c-like domain"/>
    <property type="match status" value="1"/>
</dbReference>
<dbReference type="SUPFAM" id="SSF46626">
    <property type="entry name" value="Cytochrome c"/>
    <property type="match status" value="1"/>
</dbReference>
<keyword evidence="8" id="KW-1185">Reference proteome</keyword>
<name>A0A4R1G6Z5_9GAMM</name>
<organism evidence="7 8">
    <name type="scientific">Marinobacterium mangrovicola</name>
    <dbReference type="NCBI Taxonomy" id="1476959"/>
    <lineage>
        <taxon>Bacteria</taxon>
        <taxon>Pseudomonadati</taxon>
        <taxon>Pseudomonadota</taxon>
        <taxon>Gammaproteobacteria</taxon>
        <taxon>Oceanospirillales</taxon>
        <taxon>Oceanospirillaceae</taxon>
        <taxon>Marinobacterium</taxon>
    </lineage>
</organism>
<comment type="caution">
    <text evidence="7">The sequence shown here is derived from an EMBL/GenBank/DDBJ whole genome shotgun (WGS) entry which is preliminary data.</text>
</comment>
<dbReference type="InterPro" id="IPR009056">
    <property type="entry name" value="Cyt_c-like_dom"/>
</dbReference>
<dbReference type="GO" id="GO:0046872">
    <property type="term" value="F:metal ion binding"/>
    <property type="evidence" value="ECO:0007669"/>
    <property type="project" value="UniProtKB-KW"/>
</dbReference>
<dbReference type="Proteomes" id="UP000294546">
    <property type="component" value="Unassembled WGS sequence"/>
</dbReference>
<evidence type="ECO:0000259" key="6">
    <source>
        <dbReference type="PROSITE" id="PS51007"/>
    </source>
</evidence>
<gene>
    <name evidence="7" type="ORF">CLV83_4528</name>
</gene>
<sequence>MLLSQLLKLRSGLALVALLSANLAVADHSEWHVDVSVPKLSELASAGQKAFNATCAECHADNGAGTLKGPPLIHPIYNPGHHSDKAIYTAMRNGTRQHHWPYGDMPKQAVGFYESSAIVKFIREVQEANGIVSQSHR</sequence>
<dbReference type="InterPro" id="IPR036909">
    <property type="entry name" value="Cyt_c-like_dom_sf"/>
</dbReference>
<accession>A0A4R1G6Z5</accession>
<proteinExistence type="predicted"/>
<dbReference type="Pfam" id="PF00034">
    <property type="entry name" value="Cytochrom_C"/>
    <property type="match status" value="1"/>
</dbReference>
<dbReference type="AlphaFoldDB" id="A0A4R1G6Z5"/>
<evidence type="ECO:0000256" key="1">
    <source>
        <dbReference type="ARBA" id="ARBA00022617"/>
    </source>
</evidence>
<evidence type="ECO:0000313" key="7">
    <source>
        <dbReference type="EMBL" id="TCK02343.1"/>
    </source>
</evidence>
<evidence type="ECO:0000256" key="4">
    <source>
        <dbReference type="PROSITE-ProRule" id="PRU00433"/>
    </source>
</evidence>
<dbReference type="PROSITE" id="PS51007">
    <property type="entry name" value="CYTC"/>
    <property type="match status" value="1"/>
</dbReference>
<reference evidence="7 8" key="1">
    <citation type="submission" date="2019-03" db="EMBL/GenBank/DDBJ databases">
        <title>Genomic Encyclopedia of Archaeal and Bacterial Type Strains, Phase II (KMG-II): from individual species to whole genera.</title>
        <authorList>
            <person name="Goeker M."/>
        </authorList>
    </citation>
    <scope>NUCLEOTIDE SEQUENCE [LARGE SCALE GENOMIC DNA]</scope>
    <source>
        <strain evidence="7 8">DSM 27697</strain>
    </source>
</reference>
<dbReference type="GO" id="GO:0020037">
    <property type="term" value="F:heme binding"/>
    <property type="evidence" value="ECO:0007669"/>
    <property type="project" value="InterPro"/>
</dbReference>
<evidence type="ECO:0000256" key="5">
    <source>
        <dbReference type="SAM" id="SignalP"/>
    </source>
</evidence>
<keyword evidence="5" id="KW-0732">Signal</keyword>
<keyword evidence="2 4" id="KW-0479">Metal-binding</keyword>
<dbReference type="OrthoDB" id="9779283at2"/>
<feature type="chain" id="PRO_5020780326" evidence="5">
    <location>
        <begin position="27"/>
        <end position="137"/>
    </location>
</feature>
<keyword evidence="3 4" id="KW-0408">Iron</keyword>
<evidence type="ECO:0000256" key="3">
    <source>
        <dbReference type="ARBA" id="ARBA00023004"/>
    </source>
</evidence>
<dbReference type="GO" id="GO:0009055">
    <property type="term" value="F:electron transfer activity"/>
    <property type="evidence" value="ECO:0007669"/>
    <property type="project" value="InterPro"/>
</dbReference>
<dbReference type="RefSeq" id="WP_132298147.1">
    <property type="nucleotide sequence ID" value="NZ_SMFU01000015.1"/>
</dbReference>
<protein>
    <submittedName>
        <fullName evidence="7">Cbb3-type cytochrome c oxidase subunit III</fullName>
    </submittedName>
</protein>
<feature type="domain" description="Cytochrome c" evidence="6">
    <location>
        <begin position="42"/>
        <end position="129"/>
    </location>
</feature>
<evidence type="ECO:0000256" key="2">
    <source>
        <dbReference type="ARBA" id="ARBA00022723"/>
    </source>
</evidence>
<feature type="signal peptide" evidence="5">
    <location>
        <begin position="1"/>
        <end position="26"/>
    </location>
</feature>